<dbReference type="InterPro" id="IPR027417">
    <property type="entry name" value="P-loop_NTPase"/>
</dbReference>
<sequence>MNVMSPPSEAIPLPPGDADVALSGVCEIAEILAEPQPPACAIGAALGVLSRFCGLDHGLVCIVDDTGAPRPLAAGAGEASAAAERAGGAFLAEIADTALPSVARTPGCAGGDKEVRIGVPIKEAGRVVGTLSVERLRRSGMAGSCDEDLRVLTVVASLVAAALRVAPPPKELAPPVETPPGAPPRPRDLGIVGSSAALGAALDKVARVAGSALAVLLRGESGTGKELFAQAVHHLSPRRAGPFVKVNCAALPETMLESELFGHEKGAFTGALAARKGRFELADGGTLFLDEIGDISAGFQAKLLRVLQEGEFERVGGTRTLKVDVRIVAATNRDLETAVAMGVFRADLYYRLGVVPILLPALRDRPGDIPVLARHVLQRFNAENHTRLKLGASALEVVRACAFPGNVRELENCIRRTAILAQGPQIEATDFACRGEGCPAGLLARHLRVASRGQRRFAAGEGRSRSLYREDTGCPPEDDVLTGAERLSSCSPFDMPDPAADARTVEMSGRGVARRSAARVHIPRLPDAEMLLDAMETAGWVQAKAARLLNLTPRQVAYALNRHGIDVKKF</sequence>
<dbReference type="SMART" id="SM00382">
    <property type="entry name" value="AAA"/>
    <property type="match status" value="1"/>
</dbReference>
<dbReference type="Pfam" id="PF01590">
    <property type="entry name" value="GAF"/>
    <property type="match status" value="1"/>
</dbReference>
<dbReference type="Pfam" id="PF25601">
    <property type="entry name" value="AAA_lid_14"/>
    <property type="match status" value="1"/>
</dbReference>
<keyword evidence="2" id="KW-0067">ATP-binding</keyword>
<evidence type="ECO:0000256" key="5">
    <source>
        <dbReference type="ARBA" id="ARBA00023125"/>
    </source>
</evidence>
<dbReference type="InterPro" id="IPR002197">
    <property type="entry name" value="HTH_Fis"/>
</dbReference>
<dbReference type="Gene3D" id="1.10.8.60">
    <property type="match status" value="1"/>
</dbReference>
<evidence type="ECO:0000256" key="7">
    <source>
        <dbReference type="ARBA" id="ARBA00023163"/>
    </source>
</evidence>
<dbReference type="CDD" id="cd00009">
    <property type="entry name" value="AAA"/>
    <property type="match status" value="1"/>
</dbReference>
<dbReference type="PROSITE" id="PS00688">
    <property type="entry name" value="SIGMA54_INTERACT_3"/>
    <property type="match status" value="1"/>
</dbReference>
<evidence type="ECO:0000256" key="4">
    <source>
        <dbReference type="ARBA" id="ARBA00023015"/>
    </source>
</evidence>
<keyword evidence="7" id="KW-0804">Transcription</keyword>
<evidence type="ECO:0000256" key="6">
    <source>
        <dbReference type="ARBA" id="ARBA00023159"/>
    </source>
</evidence>
<evidence type="ECO:0000256" key="2">
    <source>
        <dbReference type="ARBA" id="ARBA00022840"/>
    </source>
</evidence>
<dbReference type="InterPro" id="IPR003018">
    <property type="entry name" value="GAF"/>
</dbReference>
<dbReference type="InterPro" id="IPR025662">
    <property type="entry name" value="Sigma_54_int_dom_ATP-bd_1"/>
</dbReference>
<keyword evidence="3" id="KW-0902">Two-component regulatory system</keyword>
<dbReference type="Gene3D" id="1.10.10.60">
    <property type="entry name" value="Homeodomain-like"/>
    <property type="match status" value="1"/>
</dbReference>
<keyword evidence="6" id="KW-0010">Activator</keyword>
<dbReference type="PROSITE" id="PS00676">
    <property type="entry name" value="SIGMA54_INTERACT_2"/>
    <property type="match status" value="1"/>
</dbReference>
<keyword evidence="4" id="KW-0805">Transcription regulation</keyword>
<dbReference type="SUPFAM" id="SSF55781">
    <property type="entry name" value="GAF domain-like"/>
    <property type="match status" value="1"/>
</dbReference>
<dbReference type="EMBL" id="JAUSVY010000003">
    <property type="protein sequence ID" value="MDQ0505123.1"/>
    <property type="molecule type" value="Genomic_DNA"/>
</dbReference>
<evidence type="ECO:0000256" key="1">
    <source>
        <dbReference type="ARBA" id="ARBA00022741"/>
    </source>
</evidence>
<dbReference type="InterPro" id="IPR003593">
    <property type="entry name" value="AAA+_ATPase"/>
</dbReference>
<evidence type="ECO:0000313" key="9">
    <source>
        <dbReference type="EMBL" id="MDQ0505123.1"/>
    </source>
</evidence>
<comment type="caution">
    <text evidence="9">The sequence shown here is derived from an EMBL/GenBank/DDBJ whole genome shotgun (WGS) entry which is preliminary data.</text>
</comment>
<dbReference type="PRINTS" id="PR01590">
    <property type="entry name" value="HTHFIS"/>
</dbReference>
<dbReference type="RefSeq" id="WP_237345622.1">
    <property type="nucleotide sequence ID" value="NZ_JABWGX010000011.1"/>
</dbReference>
<keyword evidence="10" id="KW-1185">Reference proteome</keyword>
<dbReference type="Pfam" id="PF02954">
    <property type="entry name" value="HTH_8"/>
    <property type="match status" value="1"/>
</dbReference>
<keyword evidence="1" id="KW-0547">Nucleotide-binding</keyword>
<proteinExistence type="predicted"/>
<dbReference type="InterPro" id="IPR058031">
    <property type="entry name" value="AAA_lid_NorR"/>
</dbReference>
<evidence type="ECO:0000259" key="8">
    <source>
        <dbReference type="PROSITE" id="PS50045"/>
    </source>
</evidence>
<evidence type="ECO:0000313" key="10">
    <source>
        <dbReference type="Proteomes" id="UP001241747"/>
    </source>
</evidence>
<evidence type="ECO:0000256" key="3">
    <source>
        <dbReference type="ARBA" id="ARBA00023012"/>
    </source>
</evidence>
<dbReference type="Gene3D" id="3.30.450.40">
    <property type="match status" value="1"/>
</dbReference>
<name>A0ABU0LDG4_XANAG</name>
<accession>A0ABU0LDG4</accession>
<dbReference type="InterPro" id="IPR025943">
    <property type="entry name" value="Sigma_54_int_dom_ATP-bd_2"/>
</dbReference>
<dbReference type="Gene3D" id="3.40.50.300">
    <property type="entry name" value="P-loop containing nucleotide triphosphate hydrolases"/>
    <property type="match status" value="1"/>
</dbReference>
<dbReference type="PANTHER" id="PTHR32071">
    <property type="entry name" value="TRANSCRIPTIONAL REGULATORY PROTEIN"/>
    <property type="match status" value="1"/>
</dbReference>
<gene>
    <name evidence="9" type="ORF">QOZ94_001905</name>
</gene>
<dbReference type="InterPro" id="IPR002078">
    <property type="entry name" value="Sigma_54_int"/>
</dbReference>
<dbReference type="InterPro" id="IPR025944">
    <property type="entry name" value="Sigma_54_int_dom_CS"/>
</dbReference>
<dbReference type="InterPro" id="IPR029016">
    <property type="entry name" value="GAF-like_dom_sf"/>
</dbReference>
<protein>
    <submittedName>
        <fullName evidence="9">Nif-specific regulatory protein</fullName>
    </submittedName>
</protein>
<keyword evidence="5" id="KW-0238">DNA-binding</keyword>
<dbReference type="PROSITE" id="PS50045">
    <property type="entry name" value="SIGMA54_INTERACT_4"/>
    <property type="match status" value="1"/>
</dbReference>
<dbReference type="PANTHER" id="PTHR32071:SF117">
    <property type="entry name" value="PTS-DEPENDENT DIHYDROXYACETONE KINASE OPERON REGULATORY PROTEIN-RELATED"/>
    <property type="match status" value="1"/>
</dbReference>
<dbReference type="PROSITE" id="PS00675">
    <property type="entry name" value="SIGMA54_INTERACT_1"/>
    <property type="match status" value="1"/>
</dbReference>
<dbReference type="Proteomes" id="UP001241747">
    <property type="component" value="Unassembled WGS sequence"/>
</dbReference>
<dbReference type="SUPFAM" id="SSF52540">
    <property type="entry name" value="P-loop containing nucleoside triphosphate hydrolases"/>
    <property type="match status" value="1"/>
</dbReference>
<dbReference type="Pfam" id="PF00158">
    <property type="entry name" value="Sigma54_activat"/>
    <property type="match status" value="1"/>
</dbReference>
<reference evidence="9 10" key="1">
    <citation type="submission" date="2023-07" db="EMBL/GenBank/DDBJ databases">
        <title>Genomic Encyclopedia of Type Strains, Phase IV (KMG-IV): sequencing the most valuable type-strain genomes for metagenomic binning, comparative biology and taxonomic classification.</title>
        <authorList>
            <person name="Goeker M."/>
        </authorList>
    </citation>
    <scope>NUCLEOTIDE SEQUENCE [LARGE SCALE GENOMIC DNA]</scope>
    <source>
        <strain evidence="9 10">DSM 3770</strain>
    </source>
</reference>
<organism evidence="9 10">
    <name type="scientific">Xanthobacter agilis</name>
    <dbReference type="NCBI Taxonomy" id="47492"/>
    <lineage>
        <taxon>Bacteria</taxon>
        <taxon>Pseudomonadati</taxon>
        <taxon>Pseudomonadota</taxon>
        <taxon>Alphaproteobacteria</taxon>
        <taxon>Hyphomicrobiales</taxon>
        <taxon>Xanthobacteraceae</taxon>
        <taxon>Xanthobacter</taxon>
    </lineage>
</organism>
<feature type="domain" description="Sigma-54 factor interaction" evidence="8">
    <location>
        <begin position="191"/>
        <end position="419"/>
    </location>
</feature>